<dbReference type="InterPro" id="IPR020625">
    <property type="entry name" value="Schiff_base-form_aldolases_AS"/>
</dbReference>
<dbReference type="Pfam" id="PF00701">
    <property type="entry name" value="DHDPS"/>
    <property type="match status" value="1"/>
</dbReference>
<evidence type="ECO:0000256" key="1">
    <source>
        <dbReference type="ARBA" id="ARBA00007592"/>
    </source>
</evidence>
<evidence type="ECO:0000256" key="4">
    <source>
        <dbReference type="PIRNR" id="PIRNR001365"/>
    </source>
</evidence>
<evidence type="ECO:0000256" key="6">
    <source>
        <dbReference type="PIRSR" id="PIRSR001365-2"/>
    </source>
</evidence>
<reference evidence="7 8" key="1">
    <citation type="submission" date="2020-07" db="EMBL/GenBank/DDBJ databases">
        <authorList>
            <person name="Zhuang K."/>
            <person name="Ran Y."/>
        </authorList>
    </citation>
    <scope>NUCLEOTIDE SEQUENCE [LARGE SCALE GENOMIC DNA]</scope>
    <source>
        <strain evidence="7 8">WCH-YHL-001</strain>
    </source>
</reference>
<proteinExistence type="inferred from homology"/>
<dbReference type="SUPFAM" id="SSF51569">
    <property type="entry name" value="Aldolase"/>
    <property type="match status" value="1"/>
</dbReference>
<dbReference type="EMBL" id="CP059399">
    <property type="protein sequence ID" value="QLY32787.1"/>
    <property type="molecule type" value="Genomic_DNA"/>
</dbReference>
<name>A0A7D6ZKC0_9NOCA</name>
<dbReference type="PRINTS" id="PR00146">
    <property type="entry name" value="DHPICSNTHASE"/>
</dbReference>
<evidence type="ECO:0000256" key="2">
    <source>
        <dbReference type="ARBA" id="ARBA00023239"/>
    </source>
</evidence>
<dbReference type="Gene3D" id="3.20.20.70">
    <property type="entry name" value="Aldolase class I"/>
    <property type="match status" value="1"/>
</dbReference>
<dbReference type="GO" id="GO:0044281">
    <property type="term" value="P:small molecule metabolic process"/>
    <property type="evidence" value="ECO:0007669"/>
    <property type="project" value="UniProtKB-ARBA"/>
</dbReference>
<feature type="binding site" evidence="6">
    <location>
        <position position="61"/>
    </location>
    <ligand>
        <name>pyruvate</name>
        <dbReference type="ChEBI" id="CHEBI:15361"/>
    </ligand>
</feature>
<feature type="active site" description="Schiff-base intermediate with substrate" evidence="5">
    <location>
        <position position="174"/>
    </location>
</feature>
<protein>
    <submittedName>
        <fullName evidence="7">Dihydrodipicolinate synthase family protein</fullName>
    </submittedName>
</protein>
<dbReference type="InterPro" id="IPR013785">
    <property type="entry name" value="Aldolase_TIM"/>
</dbReference>
<dbReference type="PROSITE" id="PS00665">
    <property type="entry name" value="DHDPS_1"/>
    <property type="match status" value="1"/>
</dbReference>
<dbReference type="InterPro" id="IPR002220">
    <property type="entry name" value="DapA-like"/>
</dbReference>
<evidence type="ECO:0000256" key="5">
    <source>
        <dbReference type="PIRSR" id="PIRSR001365-1"/>
    </source>
</evidence>
<evidence type="ECO:0000313" key="7">
    <source>
        <dbReference type="EMBL" id="QLY32787.1"/>
    </source>
</evidence>
<evidence type="ECO:0000313" key="8">
    <source>
        <dbReference type="Proteomes" id="UP000515512"/>
    </source>
</evidence>
<evidence type="ECO:0000256" key="3">
    <source>
        <dbReference type="ARBA" id="ARBA00023270"/>
    </source>
</evidence>
<keyword evidence="2 4" id="KW-0456">Lyase</keyword>
<organism evidence="7 8">
    <name type="scientific">Nocardia huaxiensis</name>
    <dbReference type="NCBI Taxonomy" id="2755382"/>
    <lineage>
        <taxon>Bacteria</taxon>
        <taxon>Bacillati</taxon>
        <taxon>Actinomycetota</taxon>
        <taxon>Actinomycetes</taxon>
        <taxon>Mycobacteriales</taxon>
        <taxon>Nocardiaceae</taxon>
        <taxon>Nocardia</taxon>
    </lineage>
</organism>
<dbReference type="PANTHER" id="PTHR12128:SF66">
    <property type="entry name" value="4-HYDROXY-2-OXOGLUTARATE ALDOLASE, MITOCHONDRIAL"/>
    <property type="match status" value="1"/>
</dbReference>
<gene>
    <name evidence="7" type="ORF">H0264_11500</name>
</gene>
<sequence>MATGTQGQRISRWPGAVDLNPIIATVTPFTSSGHIDFAAVDAYLNFLHEAGVQAILVNGTTGEFANLTLAERRQLLEHTRVRWPGQLIAHVGATALGDAVALLEHSHEHADAVAAISPYFYADPPGLRAYFSALLDRTELPMLLYNFPRHTQALITPDLFGELASAYPLLVGIKDSGSDRAVTRAYVDTGLPVFVGSDGEAARIGELRAAGIVSGGGSPIPEVPVRIAAAVRNEDTETAERWQSIFDQFRTLRQDSGLSDIAFAKAALSERISGFPVTVRPPLVAASDTRIDDIRGYLRNKILPRIDEVDS</sequence>
<dbReference type="PROSITE" id="PS00666">
    <property type="entry name" value="DHDPS_2"/>
    <property type="match status" value="1"/>
</dbReference>
<dbReference type="PANTHER" id="PTHR12128">
    <property type="entry name" value="DIHYDRODIPICOLINATE SYNTHASE"/>
    <property type="match status" value="1"/>
</dbReference>
<feature type="binding site" evidence="6">
    <location>
        <position position="213"/>
    </location>
    <ligand>
        <name>pyruvate</name>
        <dbReference type="ChEBI" id="CHEBI:15361"/>
    </ligand>
</feature>
<keyword evidence="8" id="KW-1185">Reference proteome</keyword>
<dbReference type="GO" id="GO:0008840">
    <property type="term" value="F:4-hydroxy-tetrahydrodipicolinate synthase activity"/>
    <property type="evidence" value="ECO:0007669"/>
    <property type="project" value="TreeGrafter"/>
</dbReference>
<comment type="similarity">
    <text evidence="1 4">Belongs to the DapA family.</text>
</comment>
<feature type="active site" description="Proton donor/acceptor" evidence="5">
    <location>
        <position position="145"/>
    </location>
</feature>
<dbReference type="PIRSF" id="PIRSF001365">
    <property type="entry name" value="DHDPS"/>
    <property type="match status" value="1"/>
</dbReference>
<dbReference type="SMART" id="SM01130">
    <property type="entry name" value="DHDPS"/>
    <property type="match status" value="1"/>
</dbReference>
<dbReference type="AlphaFoldDB" id="A0A7D6ZKC0"/>
<dbReference type="Proteomes" id="UP000515512">
    <property type="component" value="Chromosome"/>
</dbReference>
<dbReference type="InterPro" id="IPR020624">
    <property type="entry name" value="Schiff_base-form_aldolases_CS"/>
</dbReference>
<dbReference type="RefSeq" id="WP_181583952.1">
    <property type="nucleotide sequence ID" value="NZ_CP059399.1"/>
</dbReference>
<dbReference type="CDD" id="cd00408">
    <property type="entry name" value="DHDPS-like"/>
    <property type="match status" value="1"/>
</dbReference>
<dbReference type="KEGG" id="nhu:H0264_11500"/>
<accession>A0A7D6ZKC0</accession>
<keyword evidence="3" id="KW-0704">Schiff base</keyword>